<accession>A0A383BBX0</accession>
<evidence type="ECO:0000313" key="1">
    <source>
        <dbReference type="EMBL" id="SVE17482.1"/>
    </source>
</evidence>
<protein>
    <submittedName>
        <fullName evidence="1">Uncharacterized protein</fullName>
    </submittedName>
</protein>
<dbReference type="EMBL" id="UINC01199180">
    <property type="protein sequence ID" value="SVE17482.1"/>
    <property type="molecule type" value="Genomic_DNA"/>
</dbReference>
<organism evidence="1">
    <name type="scientific">marine metagenome</name>
    <dbReference type="NCBI Taxonomy" id="408172"/>
    <lineage>
        <taxon>unclassified sequences</taxon>
        <taxon>metagenomes</taxon>
        <taxon>ecological metagenomes</taxon>
    </lineage>
</organism>
<reference evidence="1" key="1">
    <citation type="submission" date="2018-05" db="EMBL/GenBank/DDBJ databases">
        <authorList>
            <person name="Lanie J.A."/>
            <person name="Ng W.-L."/>
            <person name="Kazmierczak K.M."/>
            <person name="Andrzejewski T.M."/>
            <person name="Davidsen T.M."/>
            <person name="Wayne K.J."/>
            <person name="Tettelin H."/>
            <person name="Glass J.I."/>
            <person name="Rusch D."/>
            <person name="Podicherti R."/>
            <person name="Tsui H.-C.T."/>
            <person name="Winkler M.E."/>
        </authorList>
    </citation>
    <scope>NUCLEOTIDE SEQUENCE</scope>
</reference>
<feature type="non-terminal residue" evidence="1">
    <location>
        <position position="23"/>
    </location>
</feature>
<sequence length="23" mass="2407">MGESLKTAIIFSVALPLPYGLSV</sequence>
<name>A0A383BBX0_9ZZZZ</name>
<proteinExistence type="predicted"/>
<gene>
    <name evidence="1" type="ORF">METZ01_LOCUS470336</name>
</gene>
<dbReference type="AlphaFoldDB" id="A0A383BBX0"/>